<keyword evidence="1 2" id="KW-0808">Transferase</keyword>
<keyword evidence="3" id="KW-1185">Reference proteome</keyword>
<dbReference type="Gene3D" id="3.30.1540.10">
    <property type="entry name" value="formyl-coa transferase, domain 3"/>
    <property type="match status" value="1"/>
</dbReference>
<dbReference type="InterPro" id="IPR044855">
    <property type="entry name" value="CoA-Trfase_III_dom3_sf"/>
</dbReference>
<dbReference type="InterPro" id="IPR003673">
    <property type="entry name" value="CoA-Trfase_fam_III"/>
</dbReference>
<organism evidence="2 3">
    <name type="scientific">Pseudodonghicola flavimaris</name>
    <dbReference type="NCBI Taxonomy" id="3050036"/>
    <lineage>
        <taxon>Bacteria</taxon>
        <taxon>Pseudomonadati</taxon>
        <taxon>Pseudomonadota</taxon>
        <taxon>Alphaproteobacteria</taxon>
        <taxon>Rhodobacterales</taxon>
        <taxon>Paracoccaceae</taxon>
        <taxon>Pseudodonghicola</taxon>
    </lineage>
</organism>
<dbReference type="InterPro" id="IPR023606">
    <property type="entry name" value="CoA-Trfase_III_dom_1_sf"/>
</dbReference>
<dbReference type="RefSeq" id="WP_284482891.1">
    <property type="nucleotide sequence ID" value="NZ_JASNJD010000022.1"/>
</dbReference>
<dbReference type="Proteomes" id="UP001243757">
    <property type="component" value="Unassembled WGS sequence"/>
</dbReference>
<dbReference type="Pfam" id="PF02515">
    <property type="entry name" value="CoA_transf_3"/>
    <property type="match status" value="1"/>
</dbReference>
<name>A0ABT7F6H2_9RHOB</name>
<protein>
    <submittedName>
        <fullName evidence="2">CoA transferase</fullName>
        <ecNumber evidence="2">2.8.3.-</ecNumber>
    </submittedName>
</protein>
<dbReference type="PANTHER" id="PTHR48207:SF4">
    <property type="entry name" value="BLL6097 PROTEIN"/>
    <property type="match status" value="1"/>
</dbReference>
<evidence type="ECO:0000313" key="2">
    <source>
        <dbReference type="EMBL" id="MDK3020199.1"/>
    </source>
</evidence>
<dbReference type="EMBL" id="JASNJD010000022">
    <property type="protein sequence ID" value="MDK3020199.1"/>
    <property type="molecule type" value="Genomic_DNA"/>
</dbReference>
<dbReference type="GO" id="GO:0016740">
    <property type="term" value="F:transferase activity"/>
    <property type="evidence" value="ECO:0007669"/>
    <property type="project" value="UniProtKB-KW"/>
</dbReference>
<evidence type="ECO:0000256" key="1">
    <source>
        <dbReference type="ARBA" id="ARBA00022679"/>
    </source>
</evidence>
<dbReference type="Gene3D" id="3.40.50.10540">
    <property type="entry name" value="Crotonobetainyl-coa:carnitine coa-transferase, domain 1"/>
    <property type="match status" value="1"/>
</dbReference>
<evidence type="ECO:0000313" key="3">
    <source>
        <dbReference type="Proteomes" id="UP001243757"/>
    </source>
</evidence>
<sequence length="401" mass="44108">MGPLEGLRILDLTTVLMGPYATQILGDFGAEVIKVESPEGDVIRQIGPCRHTGMGPLFMNVNRSKRDIALNLKQDDGRAAMLRLVENADVLVTNIRPRAMARLGLSYADLSAINPRLIYAALVGYGQTGPYADRPAYDDLIQGGSCISHGFVRAGGEPAYVPAAIADRIVGLAAINAILAAVIERTKSGQGQLVEIPMFESMVSMIMGDHMGGLTFDPPLDAGGYSRHLSRDRRPYKTQDGYVCALIYNDGHWQRFFKEIGRTDIPENDDRFASFANRMANIDFVYAALGEIILTRTTADWLEIFQKADVPAMPMHSFESVMEDRHLVATGFFQTVEHPSEGRLRQMGVPVSFSRTPAKVERYAPRLGQHGPEILSEAGFSDAEIAELERSGALHHMNEDK</sequence>
<gene>
    <name evidence="2" type="ORF">QO033_21160</name>
</gene>
<proteinExistence type="predicted"/>
<reference evidence="2 3" key="1">
    <citation type="submission" date="2023-05" db="EMBL/GenBank/DDBJ databases">
        <title>Pseudodonghicola sp. nov.</title>
        <authorList>
            <person name="Huang J."/>
        </authorList>
    </citation>
    <scope>NUCLEOTIDE SEQUENCE [LARGE SCALE GENOMIC DNA]</scope>
    <source>
        <strain evidence="2 3">IC7</strain>
    </source>
</reference>
<dbReference type="PANTHER" id="PTHR48207">
    <property type="entry name" value="SUCCINATE--HYDROXYMETHYLGLUTARATE COA-TRANSFERASE"/>
    <property type="match status" value="1"/>
</dbReference>
<comment type="caution">
    <text evidence="2">The sequence shown here is derived from an EMBL/GenBank/DDBJ whole genome shotgun (WGS) entry which is preliminary data.</text>
</comment>
<accession>A0ABT7F6H2</accession>
<dbReference type="EC" id="2.8.3.-" evidence="2"/>
<dbReference type="InterPro" id="IPR050483">
    <property type="entry name" value="CoA-transferase_III_domain"/>
</dbReference>
<dbReference type="SUPFAM" id="SSF89796">
    <property type="entry name" value="CoA-transferase family III (CaiB/BaiF)"/>
    <property type="match status" value="1"/>
</dbReference>